<dbReference type="PROSITE" id="PS51781">
    <property type="entry name" value="SH3B"/>
    <property type="match status" value="1"/>
</dbReference>
<dbReference type="Pfam" id="PF08239">
    <property type="entry name" value="SH3_3"/>
    <property type="match status" value="1"/>
</dbReference>
<evidence type="ECO:0000259" key="2">
    <source>
        <dbReference type="PROSITE" id="PS51781"/>
    </source>
</evidence>
<dbReference type="OrthoDB" id="102964at2"/>
<feature type="domain" description="SH3b" evidence="2">
    <location>
        <begin position="18"/>
        <end position="86"/>
    </location>
</feature>
<dbReference type="AlphaFoldDB" id="A0A126V3L4"/>
<feature type="signal peptide" evidence="1">
    <location>
        <begin position="1"/>
        <end position="23"/>
    </location>
</feature>
<reference evidence="3 4" key="1">
    <citation type="submission" date="2016-02" db="EMBL/GenBank/DDBJ databases">
        <title>Complete genome sequence of Halocynthiibacter arcticus PAMC 20958t from arctic marine sediment.</title>
        <authorList>
            <person name="Lee Y.M."/>
            <person name="Baek K."/>
            <person name="Lee H.K."/>
            <person name="Shin S.C."/>
        </authorList>
    </citation>
    <scope>NUCLEOTIDE SEQUENCE [LARGE SCALE GENOMIC DNA]</scope>
    <source>
        <strain evidence="3">PAMC 20958</strain>
    </source>
</reference>
<dbReference type="KEGG" id="hat:RC74_14240"/>
<sequence>MSYLHRFTTLTACFSLAANAAFAWPAQTTADLNMRQGPTTGAPVMTTLPQGTSLEVEECDDAAAWCAVTVDGKTGFVSGKYLTESDEPNKWPRTFSNDKGASVTLYQPQVNDWKNFTKMTALVATQVTRSKDAEPLYGIITISADTVADRENNEIIATNIVITDLSFSNLTRDDMDALALGVGKQLPTGEITLSLPRTTASLENFQSFTDLKDLDTTPPLIYVSEKPSILVMTDGEPLTATVDGVPDLAFTVNTNWDLFSIYDSGKWTLRNNTSWLEAEDLSGPWTDVATLPEIFTTLPDDGNWDDARRAVAEGLIPSDPLPKVFYSNVPTELITMDGPPKKEPVSGTKLEWVSNTQFDLFYHTVEAQWYFLTSGRWFRNKDLNGDDWTFASGDLPEDFRNIPDDAPYYAVRSSVPGTPESEEARLLASIPEIAAVDHASVKADVSYAGDPEFTPIKGTEMSYALNSNETVLRVGDVYYTVIDGIWFKGDSPQGPFEVATSVPDVIYTIPATEPVHNVTYVTVVDSTPTTTYFGVTAGYFFGYYAWGSIFYGPGWNYPPIGPAPVIALQDSALPLSALLAIVLPGSVPPMCVPRLPCVPPRSIRAL</sequence>
<dbReference type="RefSeq" id="WP_062628287.1">
    <property type="nucleotide sequence ID" value="NZ_CP014327.1"/>
</dbReference>
<dbReference type="InterPro" id="IPR003646">
    <property type="entry name" value="SH3-like_bac-type"/>
</dbReference>
<keyword evidence="4" id="KW-1185">Reference proteome</keyword>
<evidence type="ECO:0000313" key="4">
    <source>
        <dbReference type="Proteomes" id="UP000070371"/>
    </source>
</evidence>
<proteinExistence type="predicted"/>
<accession>A0A126V3L4</accession>
<dbReference type="Proteomes" id="UP000070371">
    <property type="component" value="Chromosome"/>
</dbReference>
<organism evidence="3 4">
    <name type="scientific">Falsihalocynthiibacter arcticus</name>
    <dbReference type="NCBI Taxonomy" id="1579316"/>
    <lineage>
        <taxon>Bacteria</taxon>
        <taxon>Pseudomonadati</taxon>
        <taxon>Pseudomonadota</taxon>
        <taxon>Alphaproteobacteria</taxon>
        <taxon>Rhodobacterales</taxon>
        <taxon>Roseobacteraceae</taxon>
        <taxon>Falsihalocynthiibacter</taxon>
    </lineage>
</organism>
<dbReference type="EMBL" id="CP014327">
    <property type="protein sequence ID" value="AML52279.1"/>
    <property type="molecule type" value="Genomic_DNA"/>
</dbReference>
<feature type="chain" id="PRO_5007443305" description="SH3b domain-containing protein" evidence="1">
    <location>
        <begin position="24"/>
        <end position="606"/>
    </location>
</feature>
<evidence type="ECO:0000256" key="1">
    <source>
        <dbReference type="SAM" id="SignalP"/>
    </source>
</evidence>
<dbReference type="STRING" id="1579316.RC74_14240"/>
<protein>
    <recommendedName>
        <fullName evidence="2">SH3b domain-containing protein</fullName>
    </recommendedName>
</protein>
<dbReference type="Gene3D" id="2.30.30.40">
    <property type="entry name" value="SH3 Domains"/>
    <property type="match status" value="1"/>
</dbReference>
<name>A0A126V3L4_9RHOB</name>
<gene>
    <name evidence="3" type="ORF">RC74_14240</name>
</gene>
<evidence type="ECO:0000313" key="3">
    <source>
        <dbReference type="EMBL" id="AML52279.1"/>
    </source>
</evidence>
<keyword evidence="1" id="KW-0732">Signal</keyword>